<feature type="transmembrane region" description="Helical" evidence="3">
    <location>
        <begin position="12"/>
        <end position="39"/>
    </location>
</feature>
<accession>A0A7W3TCV5</accession>
<protein>
    <recommendedName>
        <fullName evidence="4">Cell envelope-related transcriptional attenuator domain-containing protein</fullName>
    </recommendedName>
</protein>
<dbReference type="Proteomes" id="UP000538929">
    <property type="component" value="Unassembled WGS sequence"/>
</dbReference>
<proteinExistence type="inferred from homology"/>
<keyword evidence="3" id="KW-0472">Membrane</keyword>
<evidence type="ECO:0000313" key="5">
    <source>
        <dbReference type="EMBL" id="MBB0244418.1"/>
    </source>
</evidence>
<dbReference type="InterPro" id="IPR050922">
    <property type="entry name" value="LytR/CpsA/Psr_CW_biosynth"/>
</dbReference>
<reference evidence="6" key="1">
    <citation type="submission" date="2019-10" db="EMBL/GenBank/DDBJ databases">
        <title>Streptomyces sp. nov., a novel actinobacterium isolated from alkaline environment.</title>
        <authorList>
            <person name="Golinska P."/>
        </authorList>
    </citation>
    <scope>NUCLEOTIDE SEQUENCE [LARGE SCALE GENOMIC DNA]</scope>
    <source>
        <strain evidence="6">DSM 42118</strain>
    </source>
</reference>
<organism evidence="5 6">
    <name type="scientific">Streptomyces alkaliphilus</name>
    <dbReference type="NCBI Taxonomy" id="1472722"/>
    <lineage>
        <taxon>Bacteria</taxon>
        <taxon>Bacillati</taxon>
        <taxon>Actinomycetota</taxon>
        <taxon>Actinomycetes</taxon>
        <taxon>Kitasatosporales</taxon>
        <taxon>Streptomycetaceae</taxon>
        <taxon>Streptomyces</taxon>
    </lineage>
</organism>
<evidence type="ECO:0000256" key="1">
    <source>
        <dbReference type="ARBA" id="ARBA00006068"/>
    </source>
</evidence>
<name>A0A7W3TCV5_9ACTN</name>
<evidence type="ECO:0000313" key="6">
    <source>
        <dbReference type="Proteomes" id="UP000538929"/>
    </source>
</evidence>
<feature type="domain" description="Cell envelope-related transcriptional attenuator" evidence="4">
    <location>
        <begin position="88"/>
        <end position="221"/>
    </location>
</feature>
<dbReference type="Pfam" id="PF03816">
    <property type="entry name" value="LytR_cpsA_psr"/>
    <property type="match status" value="1"/>
</dbReference>
<comment type="similarity">
    <text evidence="1">Belongs to the LytR/CpsA/Psr (LCP) family.</text>
</comment>
<keyword evidence="6" id="KW-1185">Reference proteome</keyword>
<gene>
    <name evidence="5" type="ORF">FNQ90_09950</name>
</gene>
<dbReference type="RefSeq" id="WP_182606046.1">
    <property type="nucleotide sequence ID" value="NZ_VKHT01000234.1"/>
</dbReference>
<dbReference type="AlphaFoldDB" id="A0A7W3TCV5"/>
<sequence>MPVKRSGGGRRRWVLGVGGTLGLALAGILVLLLGAGWWLHRSLGDNITTDHAAAEALEAASSDRPPAGTARTVLVIGSDREGGHPNERSDTVVLLRLSAEGDRADVVHVPRDLIVDIPRCARPDGDGYTPPSRAQFNWAFQFGGAACTIRTLEDLTGVRVDHHMVVDFSGFVRFVDAVGGVEVEVAEDESDRHVGHDLTAGRHLLDGRQALAYVRARQLVGDGRGAWSGAAGSETSGTGRGRREKICDGGLSAGRRTRERGPGSPGR</sequence>
<comment type="caution">
    <text evidence="5">The sequence shown here is derived from an EMBL/GenBank/DDBJ whole genome shotgun (WGS) entry which is preliminary data.</text>
</comment>
<feature type="compositionally biased region" description="Low complexity" evidence="2">
    <location>
        <begin position="225"/>
        <end position="237"/>
    </location>
</feature>
<dbReference type="EMBL" id="VKHT01000234">
    <property type="protein sequence ID" value="MBB0244418.1"/>
    <property type="molecule type" value="Genomic_DNA"/>
</dbReference>
<evidence type="ECO:0000256" key="2">
    <source>
        <dbReference type="SAM" id="MobiDB-lite"/>
    </source>
</evidence>
<keyword evidence="3" id="KW-0812">Transmembrane</keyword>
<dbReference type="InterPro" id="IPR004474">
    <property type="entry name" value="LytR_CpsA_psr"/>
</dbReference>
<evidence type="ECO:0000256" key="3">
    <source>
        <dbReference type="SAM" id="Phobius"/>
    </source>
</evidence>
<dbReference type="PANTHER" id="PTHR33392:SF6">
    <property type="entry name" value="POLYISOPRENYL-TEICHOIC ACID--PEPTIDOGLYCAN TEICHOIC ACID TRANSFERASE TAGU"/>
    <property type="match status" value="1"/>
</dbReference>
<dbReference type="Gene3D" id="3.40.630.190">
    <property type="entry name" value="LCP protein"/>
    <property type="match status" value="1"/>
</dbReference>
<evidence type="ECO:0000259" key="4">
    <source>
        <dbReference type="Pfam" id="PF03816"/>
    </source>
</evidence>
<dbReference type="NCBIfam" id="TIGR00350">
    <property type="entry name" value="lytR_cpsA_psr"/>
    <property type="match status" value="1"/>
</dbReference>
<feature type="region of interest" description="Disordered" evidence="2">
    <location>
        <begin position="225"/>
        <end position="267"/>
    </location>
</feature>
<dbReference type="PANTHER" id="PTHR33392">
    <property type="entry name" value="POLYISOPRENYL-TEICHOIC ACID--PEPTIDOGLYCAN TEICHOIC ACID TRANSFERASE TAGU"/>
    <property type="match status" value="1"/>
</dbReference>
<keyword evidence="3" id="KW-1133">Transmembrane helix</keyword>